<feature type="domain" description="DUF6534" evidence="2">
    <location>
        <begin position="178"/>
        <end position="254"/>
    </location>
</feature>
<feature type="transmembrane region" description="Helical" evidence="1">
    <location>
        <begin position="14"/>
        <end position="35"/>
    </location>
</feature>
<dbReference type="EMBL" id="JANVFT010000084">
    <property type="protein sequence ID" value="KAJ4472408.1"/>
    <property type="molecule type" value="Genomic_DNA"/>
</dbReference>
<keyword evidence="1" id="KW-0472">Membrane</keyword>
<organism evidence="3 4">
    <name type="scientific">Lentinula lateritia</name>
    <dbReference type="NCBI Taxonomy" id="40482"/>
    <lineage>
        <taxon>Eukaryota</taxon>
        <taxon>Fungi</taxon>
        <taxon>Dikarya</taxon>
        <taxon>Basidiomycota</taxon>
        <taxon>Agaricomycotina</taxon>
        <taxon>Agaricomycetes</taxon>
        <taxon>Agaricomycetidae</taxon>
        <taxon>Agaricales</taxon>
        <taxon>Marasmiineae</taxon>
        <taxon>Omphalotaceae</taxon>
        <taxon>Lentinula</taxon>
    </lineage>
</organism>
<keyword evidence="1" id="KW-1133">Transmembrane helix</keyword>
<keyword evidence="1" id="KW-0812">Transmembrane</keyword>
<dbReference type="InterPro" id="IPR045339">
    <property type="entry name" value="DUF6534"/>
</dbReference>
<gene>
    <name evidence="3" type="ORF">C8R41DRAFT_924422</name>
</gene>
<evidence type="ECO:0000313" key="4">
    <source>
        <dbReference type="Proteomes" id="UP001150217"/>
    </source>
</evidence>
<comment type="caution">
    <text evidence="3">The sequence shown here is derived from an EMBL/GenBank/DDBJ whole genome shotgun (WGS) entry which is preliminary data.</text>
</comment>
<reference evidence="3" key="1">
    <citation type="submission" date="2022-08" db="EMBL/GenBank/DDBJ databases">
        <title>A Global Phylogenomic Analysis of the Shiitake Genus Lentinula.</title>
        <authorList>
            <consortium name="DOE Joint Genome Institute"/>
            <person name="Sierra-Patev S."/>
            <person name="Min B."/>
            <person name="Naranjo-Ortiz M."/>
            <person name="Looney B."/>
            <person name="Konkel Z."/>
            <person name="Slot J.C."/>
            <person name="Sakamoto Y."/>
            <person name="Steenwyk J.L."/>
            <person name="Rokas A."/>
            <person name="Carro J."/>
            <person name="Camarero S."/>
            <person name="Ferreira P."/>
            <person name="Molpeceres G."/>
            <person name="Ruiz-Duenas F.J."/>
            <person name="Serrano A."/>
            <person name="Henrissat B."/>
            <person name="Drula E."/>
            <person name="Hughes K.W."/>
            <person name="Mata J.L."/>
            <person name="Ishikawa N.K."/>
            <person name="Vargas-Isla R."/>
            <person name="Ushijima S."/>
            <person name="Smith C.A."/>
            <person name="Ahrendt S."/>
            <person name="Andreopoulos W."/>
            <person name="He G."/>
            <person name="Labutti K."/>
            <person name="Lipzen A."/>
            <person name="Ng V."/>
            <person name="Riley R."/>
            <person name="Sandor L."/>
            <person name="Barry K."/>
            <person name="Martinez A.T."/>
            <person name="Xiao Y."/>
            <person name="Gibbons J.G."/>
            <person name="Terashima K."/>
            <person name="Grigoriev I.V."/>
            <person name="Hibbett D.S."/>
        </authorList>
    </citation>
    <scope>NUCLEOTIDE SEQUENCE</scope>
    <source>
        <strain evidence="3">RHP3577 ss4</strain>
    </source>
</reference>
<evidence type="ECO:0000259" key="2">
    <source>
        <dbReference type="Pfam" id="PF20152"/>
    </source>
</evidence>
<proteinExistence type="predicted"/>
<feature type="transmembrane region" description="Helical" evidence="1">
    <location>
        <begin position="138"/>
        <end position="156"/>
    </location>
</feature>
<protein>
    <recommendedName>
        <fullName evidence="2">DUF6534 domain-containing protein</fullName>
    </recommendedName>
</protein>
<dbReference type="Pfam" id="PF20152">
    <property type="entry name" value="DUF6534"/>
    <property type="match status" value="1"/>
</dbReference>
<dbReference type="Proteomes" id="UP001150217">
    <property type="component" value="Unassembled WGS sequence"/>
</dbReference>
<evidence type="ECO:0000256" key="1">
    <source>
        <dbReference type="SAM" id="Phobius"/>
    </source>
</evidence>
<feature type="transmembrane region" description="Helical" evidence="1">
    <location>
        <begin position="47"/>
        <end position="68"/>
    </location>
</feature>
<sequence>MVKAPAQIAHGPMFIGYSFNIVLYGIMITQVCLYFSSFKKDRMWMKMLVAGLLLADTVNAIFDAVYLYDSLIIHFGILNRNSGRALYTAYHVDIVDNVKYLGNATWVFATDPALTALIAGTVQLFFAWRVKVLTTNWCMVLIVVIASLTGLIGGLITTYEVGVTPHFVNFRHFKWSVIMWLAVYRRKHKTGFQASDELVDRIIRLTVQTGLLTSLCAILDLIFFLCDPTGTHLIFNFPLAKLYTNSVMSSLNSRGAWNYSTISGSSKLGDSTPNIITTGDVGADISRRNMAPPVSPSRIYVHVESHELRDIDIEANHPYDRASRAFNQPMFANTQIRAIDKQNYEENDVNSSASTDTVLELVKQDARIGHNV</sequence>
<feature type="transmembrane region" description="Helical" evidence="1">
    <location>
        <begin position="106"/>
        <end position="126"/>
    </location>
</feature>
<dbReference type="PANTHER" id="PTHR40465:SF1">
    <property type="entry name" value="DUF6534 DOMAIN-CONTAINING PROTEIN"/>
    <property type="match status" value="1"/>
</dbReference>
<accession>A0ABQ8V3F3</accession>
<keyword evidence="4" id="KW-1185">Reference proteome</keyword>
<evidence type="ECO:0000313" key="3">
    <source>
        <dbReference type="EMBL" id="KAJ4472408.1"/>
    </source>
</evidence>
<dbReference type="PANTHER" id="PTHR40465">
    <property type="entry name" value="CHROMOSOME 1, WHOLE GENOME SHOTGUN SEQUENCE"/>
    <property type="match status" value="1"/>
</dbReference>
<name>A0ABQ8V3F3_9AGAR</name>